<evidence type="ECO:0000313" key="1">
    <source>
        <dbReference type="EMBL" id="JAD01077.1"/>
    </source>
</evidence>
<feature type="non-terminal residue" evidence="1">
    <location>
        <position position="1"/>
    </location>
</feature>
<organism evidence="1">
    <name type="scientific">Zeugodacus cucurbitae</name>
    <name type="common">Melon fruit fly</name>
    <name type="synonym">Bactrocera cucurbitae</name>
    <dbReference type="NCBI Taxonomy" id="28588"/>
    <lineage>
        <taxon>Eukaryota</taxon>
        <taxon>Metazoa</taxon>
        <taxon>Ecdysozoa</taxon>
        <taxon>Arthropoda</taxon>
        <taxon>Hexapoda</taxon>
        <taxon>Insecta</taxon>
        <taxon>Pterygota</taxon>
        <taxon>Neoptera</taxon>
        <taxon>Endopterygota</taxon>
        <taxon>Diptera</taxon>
        <taxon>Brachycera</taxon>
        <taxon>Muscomorpha</taxon>
        <taxon>Tephritoidea</taxon>
        <taxon>Tephritidae</taxon>
        <taxon>Zeugodacus</taxon>
        <taxon>Zeugodacus</taxon>
    </lineage>
</organism>
<proteinExistence type="predicted"/>
<protein>
    <submittedName>
        <fullName evidence="1">Outer capsid glycoprotein VP7</fullName>
    </submittedName>
</protein>
<reference evidence="1" key="1">
    <citation type="submission" date="2014-11" db="EMBL/GenBank/DDBJ databases">
        <authorList>
            <person name="Geib S."/>
        </authorList>
    </citation>
    <scope>NUCLEOTIDE SEQUENCE</scope>
</reference>
<sequence>NTPRQLEVSDRVVAKPSLLREYIIFWFFGHKNSYVFAITKINYFLSVGEFQNQRHCAHKFEMRPTMLPIWQFLLIFVAAFQQSTVECKSFFGIGTRIHNDQLLLKDVLQARSVGVGEGQEVGFNYAIPEPITYIEIVSEQNVLADVNFSYQNNLVKGSITALDNENGTETSDDVEPFEVQISIYGFNETMLNISPSYILNRDQQFQGILGPYTNEDFDYEIDEDDFEEAVDRRNTSEEAMDELEEEMNYTDDFGDPDKIIELGMRQADDYLLYETYQTSQTSTQEPSNHSVTFYYIDSNFITYVRFIIFDHTVNKASHDYTPPVATYTHFSPSSLKAIITDDNTTNLFVQMFIYGYQLDDLPVDYKPFLTSMLDATTESPLERLKMLLNAKLKKNFDDSAEINFETGERNAWSDNSTNTTDVSTRNQVNDFAVFNVVFVCFLLNFNFVV</sequence>
<name>A0A0A1WQD2_ZEUCU</name>
<gene>
    <name evidence="1" type="primary">VP7</name>
    <name evidence="1" type="ORF">g.18009</name>
</gene>
<accession>A0A0A1WQD2</accession>
<dbReference type="AlphaFoldDB" id="A0A0A1WQD2"/>
<reference evidence="1" key="2">
    <citation type="journal article" date="2015" name="Gigascience">
        <title>Reconstructing a comprehensive transcriptome assembly of a white-pupal translocated strain of the pest fruit fly Bactrocera cucurbitae.</title>
        <authorList>
            <person name="Sim S.B."/>
            <person name="Calla B."/>
            <person name="Hall B."/>
            <person name="DeRego T."/>
            <person name="Geib S.M."/>
        </authorList>
    </citation>
    <scope>NUCLEOTIDE SEQUENCE</scope>
</reference>
<dbReference type="EMBL" id="GBXI01013215">
    <property type="protein sequence ID" value="JAD01077.1"/>
    <property type="molecule type" value="Transcribed_RNA"/>
</dbReference>